<proteinExistence type="predicted"/>
<sequence length="58" mass="6327">VSPPMRTSRYAVPLEPLTRLPPPPDDRGRESVGVACQEHLLAHSVRGFRAAYGDDGDI</sequence>
<protein>
    <submittedName>
        <fullName evidence="2">Uncharacterized protein</fullName>
    </submittedName>
</protein>
<accession>A0A4Y2P6F5</accession>
<organism evidence="2 3">
    <name type="scientific">Araneus ventricosus</name>
    <name type="common">Orbweaver spider</name>
    <name type="synonym">Epeira ventricosa</name>
    <dbReference type="NCBI Taxonomy" id="182803"/>
    <lineage>
        <taxon>Eukaryota</taxon>
        <taxon>Metazoa</taxon>
        <taxon>Ecdysozoa</taxon>
        <taxon>Arthropoda</taxon>
        <taxon>Chelicerata</taxon>
        <taxon>Arachnida</taxon>
        <taxon>Araneae</taxon>
        <taxon>Araneomorphae</taxon>
        <taxon>Entelegynae</taxon>
        <taxon>Araneoidea</taxon>
        <taxon>Araneidae</taxon>
        <taxon>Araneus</taxon>
    </lineage>
</organism>
<dbReference type="AlphaFoldDB" id="A0A4Y2P6F5"/>
<evidence type="ECO:0000313" key="3">
    <source>
        <dbReference type="Proteomes" id="UP000499080"/>
    </source>
</evidence>
<name>A0A4Y2P6F5_ARAVE</name>
<keyword evidence="3" id="KW-1185">Reference proteome</keyword>
<feature type="non-terminal residue" evidence="2">
    <location>
        <position position="1"/>
    </location>
</feature>
<comment type="caution">
    <text evidence="2">The sequence shown here is derived from an EMBL/GenBank/DDBJ whole genome shotgun (WGS) entry which is preliminary data.</text>
</comment>
<dbReference type="Proteomes" id="UP000499080">
    <property type="component" value="Unassembled WGS sequence"/>
</dbReference>
<feature type="region of interest" description="Disordered" evidence="1">
    <location>
        <begin position="1"/>
        <end position="30"/>
    </location>
</feature>
<gene>
    <name evidence="2" type="ORF">AVEN_173621_1</name>
</gene>
<dbReference type="EMBL" id="BGPR01291750">
    <property type="protein sequence ID" value="GBN47488.1"/>
    <property type="molecule type" value="Genomic_DNA"/>
</dbReference>
<evidence type="ECO:0000256" key="1">
    <source>
        <dbReference type="SAM" id="MobiDB-lite"/>
    </source>
</evidence>
<evidence type="ECO:0000313" key="2">
    <source>
        <dbReference type="EMBL" id="GBN47488.1"/>
    </source>
</evidence>
<reference evidence="2 3" key="1">
    <citation type="journal article" date="2019" name="Sci. Rep.">
        <title>Orb-weaving spider Araneus ventricosus genome elucidates the spidroin gene catalogue.</title>
        <authorList>
            <person name="Kono N."/>
            <person name="Nakamura H."/>
            <person name="Ohtoshi R."/>
            <person name="Moran D.A.P."/>
            <person name="Shinohara A."/>
            <person name="Yoshida Y."/>
            <person name="Fujiwara M."/>
            <person name="Mori M."/>
            <person name="Tomita M."/>
            <person name="Arakawa K."/>
        </authorList>
    </citation>
    <scope>NUCLEOTIDE SEQUENCE [LARGE SCALE GENOMIC DNA]</scope>
</reference>